<dbReference type="EMBL" id="SLZR01000012">
    <property type="protein sequence ID" value="TCS39808.1"/>
    <property type="molecule type" value="Genomic_DNA"/>
</dbReference>
<gene>
    <name evidence="2" type="ORF">BCF53_11293</name>
</gene>
<feature type="transmembrane region" description="Helical" evidence="1">
    <location>
        <begin position="12"/>
        <end position="30"/>
    </location>
</feature>
<dbReference type="AlphaFoldDB" id="A0A4R3I2E9"/>
<dbReference type="InterPro" id="IPR032314">
    <property type="entry name" value="DUF4845"/>
</dbReference>
<proteinExistence type="predicted"/>
<evidence type="ECO:0000313" key="3">
    <source>
        <dbReference type="Proteomes" id="UP000295793"/>
    </source>
</evidence>
<keyword evidence="1" id="KW-0472">Membrane</keyword>
<evidence type="ECO:0000256" key="1">
    <source>
        <dbReference type="SAM" id="Phobius"/>
    </source>
</evidence>
<evidence type="ECO:0000313" key="2">
    <source>
        <dbReference type="EMBL" id="TCS39808.1"/>
    </source>
</evidence>
<keyword evidence="1" id="KW-0812">Transmembrane</keyword>
<protein>
    <submittedName>
        <fullName evidence="2">Uncharacterized protein DUF4845</fullName>
    </submittedName>
</protein>
<keyword evidence="3" id="KW-1185">Reference proteome</keyword>
<keyword evidence="1" id="KW-1133">Transmembrane helix</keyword>
<accession>A0A4R3I2E9</accession>
<dbReference type="RefSeq" id="WP_132702350.1">
    <property type="nucleotide sequence ID" value="NZ_SLZR01000012.1"/>
</dbReference>
<reference evidence="2 3" key="1">
    <citation type="submission" date="2019-03" db="EMBL/GenBank/DDBJ databases">
        <title>Genomic Encyclopedia of Archaeal and Bacterial Type Strains, Phase II (KMG-II): from individual species to whole genera.</title>
        <authorList>
            <person name="Goeker M."/>
        </authorList>
    </citation>
    <scope>NUCLEOTIDE SEQUENCE [LARGE SCALE GENOMIC DNA]</scope>
    <source>
        <strain evidence="2 3">DSM 15388</strain>
    </source>
</reference>
<name>A0A4R3I2E9_9GAMM</name>
<comment type="caution">
    <text evidence="2">The sequence shown here is derived from an EMBL/GenBank/DDBJ whole genome shotgun (WGS) entry which is preliminary data.</text>
</comment>
<dbReference type="Proteomes" id="UP000295793">
    <property type="component" value="Unassembled WGS sequence"/>
</dbReference>
<organism evidence="2 3">
    <name type="scientific">Reinekea marinisedimentorum</name>
    <dbReference type="NCBI Taxonomy" id="230495"/>
    <lineage>
        <taxon>Bacteria</taxon>
        <taxon>Pseudomonadati</taxon>
        <taxon>Pseudomonadota</taxon>
        <taxon>Gammaproteobacteria</taxon>
        <taxon>Oceanospirillales</taxon>
        <taxon>Saccharospirillaceae</taxon>
        <taxon>Reinekea</taxon>
    </lineage>
</organism>
<dbReference type="OrthoDB" id="6078083at2"/>
<dbReference type="Pfam" id="PF16137">
    <property type="entry name" value="DUF4845"/>
    <property type="match status" value="1"/>
</dbReference>
<sequence>MRSLKRQQGISLIGIGLFAFLVIFFGILIVKMSGTYFDHISLNKMIENGVAEQSANRFEFEDFQDRLRRNMDINNINFDIKKALTYDKRSKPAKLVLDYEERVHLFLNVDVVMSFNEEYEL</sequence>